<comment type="similarity">
    <text evidence="1 4 5">Belongs to the bacterial ribosomal protein bL17 family.</text>
</comment>
<dbReference type="GO" id="GO:0003735">
    <property type="term" value="F:structural constituent of ribosome"/>
    <property type="evidence" value="ECO:0007669"/>
    <property type="project" value="InterPro"/>
</dbReference>
<evidence type="ECO:0000256" key="4">
    <source>
        <dbReference type="HAMAP-Rule" id="MF_01368"/>
    </source>
</evidence>
<evidence type="ECO:0000256" key="1">
    <source>
        <dbReference type="ARBA" id="ARBA00008777"/>
    </source>
</evidence>
<dbReference type="SUPFAM" id="SSF64263">
    <property type="entry name" value="Prokaryotic ribosomal protein L17"/>
    <property type="match status" value="1"/>
</dbReference>
<comment type="caution">
    <text evidence="6">The sequence shown here is derived from an EMBL/GenBank/DDBJ whole genome shotgun (WGS) entry which is preliminary data.</text>
</comment>
<sequence length="140" mass="15964">MLNKVGAPKLERKSAHAKLLLRDLACEVIQREKIETTLAKAKEIRRVVERMIEIAKRGVKKGVDGLEASKRVVFNRLRRKLAVAKIYDVLVDRYKNRSGGYTRVIKIGRRKGDGAKMAIIELVKEEKKEDLSAKKVKNKV</sequence>
<dbReference type="Pfam" id="PF01196">
    <property type="entry name" value="Ribosomal_L17"/>
    <property type="match status" value="1"/>
</dbReference>
<dbReference type="NCBIfam" id="TIGR00059">
    <property type="entry name" value="L17"/>
    <property type="match status" value="1"/>
</dbReference>
<proteinExistence type="inferred from homology"/>
<dbReference type="InterPro" id="IPR000456">
    <property type="entry name" value="Ribosomal_bL17"/>
</dbReference>
<evidence type="ECO:0000256" key="5">
    <source>
        <dbReference type="RuleBase" id="RU000660"/>
    </source>
</evidence>
<dbReference type="InterPro" id="IPR036373">
    <property type="entry name" value="Ribosomal_bL17_sf"/>
</dbReference>
<dbReference type="PANTHER" id="PTHR14413">
    <property type="entry name" value="RIBOSOMAL PROTEIN L17"/>
    <property type="match status" value="1"/>
</dbReference>
<keyword evidence="2 4" id="KW-0689">Ribosomal protein</keyword>
<dbReference type="PROSITE" id="PS01167">
    <property type="entry name" value="RIBOSOMAL_L17"/>
    <property type="match status" value="1"/>
</dbReference>
<evidence type="ECO:0000313" key="6">
    <source>
        <dbReference type="EMBL" id="HHR92290.1"/>
    </source>
</evidence>
<protein>
    <recommendedName>
        <fullName evidence="4">Large ribosomal subunit protein bL17</fullName>
    </recommendedName>
</protein>
<dbReference type="EMBL" id="DRVY01000061">
    <property type="protein sequence ID" value="HHR92290.1"/>
    <property type="molecule type" value="Genomic_DNA"/>
</dbReference>
<organism evidence="6">
    <name type="scientific">candidate division CPR3 bacterium</name>
    <dbReference type="NCBI Taxonomy" id="2268181"/>
    <lineage>
        <taxon>Bacteria</taxon>
        <taxon>Bacteria division CPR3</taxon>
    </lineage>
</organism>
<accession>A0A7C5UUX3</accession>
<dbReference type="GO" id="GO:0022625">
    <property type="term" value="C:cytosolic large ribosomal subunit"/>
    <property type="evidence" value="ECO:0007669"/>
    <property type="project" value="TreeGrafter"/>
</dbReference>
<reference evidence="6" key="1">
    <citation type="journal article" date="2020" name="mSystems">
        <title>Genome- and Community-Level Interaction Insights into Carbon Utilization and Element Cycling Functions of Hydrothermarchaeota in Hydrothermal Sediment.</title>
        <authorList>
            <person name="Zhou Z."/>
            <person name="Liu Y."/>
            <person name="Xu W."/>
            <person name="Pan J."/>
            <person name="Luo Z.H."/>
            <person name="Li M."/>
        </authorList>
    </citation>
    <scope>NUCLEOTIDE SEQUENCE [LARGE SCALE GENOMIC DNA]</scope>
    <source>
        <strain evidence="6">SpSt-1042</strain>
    </source>
</reference>
<evidence type="ECO:0000256" key="3">
    <source>
        <dbReference type="ARBA" id="ARBA00023274"/>
    </source>
</evidence>
<dbReference type="AlphaFoldDB" id="A0A7C5UUX3"/>
<name>A0A7C5UUX3_UNCC3</name>
<dbReference type="PANTHER" id="PTHR14413:SF16">
    <property type="entry name" value="LARGE RIBOSOMAL SUBUNIT PROTEIN BL17M"/>
    <property type="match status" value="1"/>
</dbReference>
<dbReference type="Gene3D" id="3.90.1030.10">
    <property type="entry name" value="Ribosomal protein L17"/>
    <property type="match status" value="1"/>
</dbReference>
<dbReference type="InterPro" id="IPR047859">
    <property type="entry name" value="Ribosomal_bL17_CS"/>
</dbReference>
<dbReference type="GO" id="GO:0006412">
    <property type="term" value="P:translation"/>
    <property type="evidence" value="ECO:0007669"/>
    <property type="project" value="UniProtKB-UniRule"/>
</dbReference>
<keyword evidence="3 4" id="KW-0687">Ribonucleoprotein</keyword>
<evidence type="ECO:0000256" key="2">
    <source>
        <dbReference type="ARBA" id="ARBA00022980"/>
    </source>
</evidence>
<dbReference type="HAMAP" id="MF_01368">
    <property type="entry name" value="Ribosomal_bL17"/>
    <property type="match status" value="1"/>
</dbReference>
<gene>
    <name evidence="4" type="primary">rplQ</name>
    <name evidence="6" type="ORF">ENL96_02145</name>
</gene>
<comment type="subunit">
    <text evidence="4">Part of the 50S ribosomal subunit. Contacts protein L32.</text>
</comment>